<keyword evidence="1" id="KW-0812">Transmembrane</keyword>
<dbReference type="InterPro" id="IPR041916">
    <property type="entry name" value="Anti_sigma_zinc_sf"/>
</dbReference>
<evidence type="ECO:0000313" key="3">
    <source>
        <dbReference type="EMBL" id="HGH59913.1"/>
    </source>
</evidence>
<feature type="transmembrane region" description="Helical" evidence="1">
    <location>
        <begin position="110"/>
        <end position="128"/>
    </location>
</feature>
<gene>
    <name evidence="3" type="ORF">ENV54_01295</name>
</gene>
<sequence length="173" mass="19570">MEKYRGILRIRWYNEVEAKAMSCQKYQKDLSALLDRELRGRDKERLEAHLTSCEECARMWRQMSLANERVRNVGAYAVDERALTNRIKARLASRAGAQRGEQSLVAWRQVPVFALLVLIALGMGNFAGRSLVDVLFPTADEPITEAQLLENGSSFGDVFMDLTSASSGERNDR</sequence>
<accession>A0A7C4ETF4</accession>
<organism evidence="3">
    <name type="scientific">Desulfomonile tiedjei</name>
    <dbReference type="NCBI Taxonomy" id="2358"/>
    <lineage>
        <taxon>Bacteria</taxon>
        <taxon>Pseudomonadati</taxon>
        <taxon>Thermodesulfobacteriota</taxon>
        <taxon>Desulfomonilia</taxon>
        <taxon>Desulfomonilales</taxon>
        <taxon>Desulfomonilaceae</taxon>
        <taxon>Desulfomonile</taxon>
    </lineage>
</organism>
<dbReference type="EMBL" id="DTGT01000040">
    <property type="protein sequence ID" value="HGH59913.1"/>
    <property type="molecule type" value="Genomic_DNA"/>
</dbReference>
<dbReference type="Pfam" id="PF13490">
    <property type="entry name" value="zf-HC2"/>
    <property type="match status" value="1"/>
</dbReference>
<feature type="domain" description="Putative zinc-finger" evidence="2">
    <location>
        <begin position="23"/>
        <end position="57"/>
    </location>
</feature>
<reference evidence="3" key="1">
    <citation type="journal article" date="2020" name="mSystems">
        <title>Genome- and Community-Level Interaction Insights into Carbon Utilization and Element Cycling Functions of Hydrothermarchaeota in Hydrothermal Sediment.</title>
        <authorList>
            <person name="Zhou Z."/>
            <person name="Liu Y."/>
            <person name="Xu W."/>
            <person name="Pan J."/>
            <person name="Luo Z.H."/>
            <person name="Li M."/>
        </authorList>
    </citation>
    <scope>NUCLEOTIDE SEQUENCE [LARGE SCALE GENOMIC DNA]</scope>
    <source>
        <strain evidence="3">SpSt-769</strain>
    </source>
</reference>
<comment type="caution">
    <text evidence="3">The sequence shown here is derived from an EMBL/GenBank/DDBJ whole genome shotgun (WGS) entry which is preliminary data.</text>
</comment>
<protein>
    <recommendedName>
        <fullName evidence="2">Putative zinc-finger domain-containing protein</fullName>
    </recommendedName>
</protein>
<evidence type="ECO:0000256" key="1">
    <source>
        <dbReference type="SAM" id="Phobius"/>
    </source>
</evidence>
<keyword evidence="1" id="KW-1133">Transmembrane helix</keyword>
<dbReference type="InterPro" id="IPR027383">
    <property type="entry name" value="Znf_put"/>
</dbReference>
<proteinExistence type="predicted"/>
<evidence type="ECO:0000259" key="2">
    <source>
        <dbReference type="Pfam" id="PF13490"/>
    </source>
</evidence>
<dbReference type="Gene3D" id="1.10.10.1320">
    <property type="entry name" value="Anti-sigma factor, zinc-finger domain"/>
    <property type="match status" value="1"/>
</dbReference>
<keyword evidence="1" id="KW-0472">Membrane</keyword>
<name>A0A7C4ETF4_9BACT</name>
<dbReference type="AlphaFoldDB" id="A0A7C4ETF4"/>